<dbReference type="EMBL" id="CP054139">
    <property type="protein sequence ID" value="QKJ28239.1"/>
    <property type="molecule type" value="Genomic_DNA"/>
</dbReference>
<protein>
    <recommendedName>
        <fullName evidence="4">Carboxypeptidase-like protein</fullName>
    </recommendedName>
</protein>
<dbReference type="AlphaFoldDB" id="A0A7D4UBM2"/>
<organism evidence="2 3">
    <name type="scientific">Mucilaginibacter mali</name>
    <dbReference type="NCBI Taxonomy" id="2740462"/>
    <lineage>
        <taxon>Bacteria</taxon>
        <taxon>Pseudomonadati</taxon>
        <taxon>Bacteroidota</taxon>
        <taxon>Sphingobacteriia</taxon>
        <taxon>Sphingobacteriales</taxon>
        <taxon>Sphingobacteriaceae</taxon>
        <taxon>Mucilaginibacter</taxon>
    </lineage>
</organism>
<gene>
    <name evidence="2" type="ORF">HQ865_00170</name>
</gene>
<keyword evidence="3" id="KW-1185">Reference proteome</keyword>
<dbReference type="Proteomes" id="UP000505355">
    <property type="component" value="Chromosome"/>
</dbReference>
<sequence length="244" mass="27924">MKFWLFVFVMICGVSASFAQQKEVDGIVYDKITNERIARVNIVNLRTGQSVYNTLKAEFKINALPDDRLIVSKQGYFTDTLKIPANNSILVYLRPTAVQLKQVNIRDTILSPQKKLLATRSEYSKAYGSNAYRDPLSLSPGSGAGISIDAIWNSLSRSGRNAERLQNVIERDYRESVIDFRFNKSYVSSITGLKDAQLTDFMFKYRPSYYSVTNDDEYHFILAIRANLKRYLRNPKAFSLPELK</sequence>
<evidence type="ECO:0000313" key="3">
    <source>
        <dbReference type="Proteomes" id="UP000505355"/>
    </source>
</evidence>
<keyword evidence="1" id="KW-0732">Signal</keyword>
<dbReference type="RefSeq" id="WP_173412941.1">
    <property type="nucleotide sequence ID" value="NZ_CP054139.1"/>
</dbReference>
<feature type="chain" id="PRO_5028873699" description="Carboxypeptidase-like protein" evidence="1">
    <location>
        <begin position="20"/>
        <end position="244"/>
    </location>
</feature>
<evidence type="ECO:0008006" key="4">
    <source>
        <dbReference type="Google" id="ProtNLM"/>
    </source>
</evidence>
<reference evidence="2 3" key="1">
    <citation type="submission" date="2020-05" db="EMBL/GenBank/DDBJ databases">
        <title>Mucilaginibacter mali sp. nov.</title>
        <authorList>
            <person name="Kim H.S."/>
            <person name="Lee K.C."/>
            <person name="Suh M.K."/>
            <person name="Kim J.-S."/>
            <person name="Han K.-I."/>
            <person name="Eom M.K."/>
            <person name="Shin Y.K."/>
            <person name="Lee J.-S."/>
        </authorList>
    </citation>
    <scope>NUCLEOTIDE SEQUENCE [LARGE SCALE GENOMIC DNA]</scope>
    <source>
        <strain evidence="2 3">G2-14</strain>
    </source>
</reference>
<dbReference type="InterPro" id="IPR008969">
    <property type="entry name" value="CarboxyPept-like_regulatory"/>
</dbReference>
<dbReference type="SUPFAM" id="SSF49464">
    <property type="entry name" value="Carboxypeptidase regulatory domain-like"/>
    <property type="match status" value="1"/>
</dbReference>
<feature type="signal peptide" evidence="1">
    <location>
        <begin position="1"/>
        <end position="19"/>
    </location>
</feature>
<name>A0A7D4UBM2_9SPHI</name>
<evidence type="ECO:0000313" key="2">
    <source>
        <dbReference type="EMBL" id="QKJ28239.1"/>
    </source>
</evidence>
<proteinExistence type="predicted"/>
<accession>A0A7D4UBM2</accession>
<evidence type="ECO:0000256" key="1">
    <source>
        <dbReference type="SAM" id="SignalP"/>
    </source>
</evidence>
<dbReference type="KEGG" id="mmab:HQ865_00170"/>